<evidence type="ECO:0000313" key="1">
    <source>
        <dbReference type="EMBL" id="GES76433.1"/>
    </source>
</evidence>
<dbReference type="Proteomes" id="UP000615446">
    <property type="component" value="Unassembled WGS sequence"/>
</dbReference>
<protein>
    <submittedName>
        <fullName evidence="1">Uncharacterized protein</fullName>
    </submittedName>
</protein>
<proteinExistence type="predicted"/>
<evidence type="ECO:0000313" key="2">
    <source>
        <dbReference type="Proteomes" id="UP000615446"/>
    </source>
</evidence>
<name>A0A8H3KUZ9_9GLOM</name>
<comment type="caution">
    <text evidence="1">The sequence shown here is derived from an EMBL/GenBank/DDBJ whole genome shotgun (WGS) entry which is preliminary data.</text>
</comment>
<dbReference type="AlphaFoldDB" id="A0A8H3KUZ9"/>
<gene>
    <name evidence="1" type="ORF">RCL2_000383800</name>
</gene>
<organism evidence="1 2">
    <name type="scientific">Rhizophagus clarus</name>
    <dbReference type="NCBI Taxonomy" id="94130"/>
    <lineage>
        <taxon>Eukaryota</taxon>
        <taxon>Fungi</taxon>
        <taxon>Fungi incertae sedis</taxon>
        <taxon>Mucoromycota</taxon>
        <taxon>Glomeromycotina</taxon>
        <taxon>Glomeromycetes</taxon>
        <taxon>Glomerales</taxon>
        <taxon>Glomeraceae</taxon>
        <taxon>Rhizophagus</taxon>
    </lineage>
</organism>
<dbReference type="EMBL" id="BLAL01000020">
    <property type="protein sequence ID" value="GES76433.1"/>
    <property type="molecule type" value="Genomic_DNA"/>
</dbReference>
<reference evidence="1" key="1">
    <citation type="submission" date="2019-10" db="EMBL/GenBank/DDBJ databases">
        <title>Conservation and host-specific expression of non-tandemly repeated heterogenous ribosome RNA gene in arbuscular mycorrhizal fungi.</title>
        <authorList>
            <person name="Maeda T."/>
            <person name="Kobayashi Y."/>
            <person name="Nakagawa T."/>
            <person name="Ezawa T."/>
            <person name="Yamaguchi K."/>
            <person name="Bino T."/>
            <person name="Nishimoto Y."/>
            <person name="Shigenobu S."/>
            <person name="Kawaguchi M."/>
        </authorList>
    </citation>
    <scope>NUCLEOTIDE SEQUENCE</scope>
    <source>
        <strain evidence="1">HR1</strain>
    </source>
</reference>
<sequence length="106" mass="12250">MFCLTFKNFVTKRCLNVLETGKKISKKLWKIHSKVRKEACQTYNSYNQTLSPPRIALLGVHHSALFTKNWPNILEPGSPLSSLAAMDDIIIAKENFVWEEQSDRKR</sequence>
<accession>A0A8H3KUZ9</accession>